<sequence>MAPSMMWYFILRNPEERSTFFNDIDKIQLEKKSNSTLSSPKSPNGPREKSLMPKTPYRLMMWLRDARDGFVHADKHIPPLDVLLIWHEFLHDPSEWNNVASAIGLDFSRWNPDALLTALENNEPGLQFCPSADCVGKIY</sequence>
<evidence type="ECO:0000256" key="1">
    <source>
        <dbReference type="SAM" id="MobiDB-lite"/>
    </source>
</evidence>
<feature type="region of interest" description="Disordered" evidence="1">
    <location>
        <begin position="31"/>
        <end position="53"/>
    </location>
</feature>
<organism evidence="2 3">
    <name type="scientific">Fusarium avenaceum</name>
    <dbReference type="NCBI Taxonomy" id="40199"/>
    <lineage>
        <taxon>Eukaryota</taxon>
        <taxon>Fungi</taxon>
        <taxon>Dikarya</taxon>
        <taxon>Ascomycota</taxon>
        <taxon>Pezizomycotina</taxon>
        <taxon>Sordariomycetes</taxon>
        <taxon>Hypocreomycetidae</taxon>
        <taxon>Hypocreales</taxon>
        <taxon>Nectriaceae</taxon>
        <taxon>Fusarium</taxon>
        <taxon>Fusarium tricinctum species complex</taxon>
    </lineage>
</organism>
<dbReference type="AlphaFoldDB" id="A0A9P7HBD3"/>
<dbReference type="EMBL" id="JAGPUO010000004">
    <property type="protein sequence ID" value="KAG5663303.1"/>
    <property type="molecule type" value="Genomic_DNA"/>
</dbReference>
<keyword evidence="3" id="KW-1185">Reference proteome</keyword>
<dbReference type="Proteomes" id="UP000782241">
    <property type="component" value="Unassembled WGS sequence"/>
</dbReference>
<reference evidence="2" key="1">
    <citation type="submission" date="2021-04" db="EMBL/GenBank/DDBJ databases">
        <title>Draft genome of Fusarium avenaceum strain F156N33, isolated from an atmospheric sample in Virginia.</title>
        <authorList>
            <person name="Yang S."/>
            <person name="Vinatzer B.A."/>
            <person name="Coleman J."/>
        </authorList>
    </citation>
    <scope>NUCLEOTIDE SEQUENCE</scope>
    <source>
        <strain evidence="2">F156N33</strain>
    </source>
</reference>
<evidence type="ECO:0000313" key="2">
    <source>
        <dbReference type="EMBL" id="KAG5663303.1"/>
    </source>
</evidence>
<proteinExistence type="predicted"/>
<gene>
    <name evidence="2" type="ORF">KAF25_001239</name>
</gene>
<name>A0A9P7HBD3_9HYPO</name>
<protein>
    <submittedName>
        <fullName evidence="2">Uncharacterized protein</fullName>
    </submittedName>
</protein>
<evidence type="ECO:0000313" key="3">
    <source>
        <dbReference type="Proteomes" id="UP000782241"/>
    </source>
</evidence>
<comment type="caution">
    <text evidence="2">The sequence shown here is derived from an EMBL/GenBank/DDBJ whole genome shotgun (WGS) entry which is preliminary data.</text>
</comment>
<accession>A0A9P7HBD3</accession>